<reference evidence="2" key="1">
    <citation type="submission" date="2020-06" db="EMBL/GenBank/DDBJ databases">
        <title>Draft genome of Bugula neritina, a colonial animal packing powerful symbionts and potential medicines.</title>
        <authorList>
            <person name="Rayko M."/>
        </authorList>
    </citation>
    <scope>NUCLEOTIDE SEQUENCE [LARGE SCALE GENOMIC DNA]</scope>
    <source>
        <strain evidence="2">Kwan_BN1</strain>
    </source>
</reference>
<keyword evidence="1" id="KW-0812">Transmembrane</keyword>
<proteinExistence type="predicted"/>
<evidence type="ECO:0000313" key="3">
    <source>
        <dbReference type="Proteomes" id="UP000593567"/>
    </source>
</evidence>
<evidence type="ECO:0000256" key="1">
    <source>
        <dbReference type="SAM" id="Phobius"/>
    </source>
</evidence>
<evidence type="ECO:0000313" key="2">
    <source>
        <dbReference type="EMBL" id="KAF6032864.1"/>
    </source>
</evidence>
<keyword evidence="3" id="KW-1185">Reference proteome</keyword>
<keyword evidence="1" id="KW-0472">Membrane</keyword>
<protein>
    <submittedName>
        <fullName evidence="2">Uncharacterized protein</fullName>
    </submittedName>
</protein>
<accession>A0A7J7K4J1</accession>
<organism evidence="2 3">
    <name type="scientific">Bugula neritina</name>
    <name type="common">Brown bryozoan</name>
    <name type="synonym">Sertularia neritina</name>
    <dbReference type="NCBI Taxonomy" id="10212"/>
    <lineage>
        <taxon>Eukaryota</taxon>
        <taxon>Metazoa</taxon>
        <taxon>Spiralia</taxon>
        <taxon>Lophotrochozoa</taxon>
        <taxon>Bryozoa</taxon>
        <taxon>Gymnolaemata</taxon>
        <taxon>Cheilostomatida</taxon>
        <taxon>Flustrina</taxon>
        <taxon>Buguloidea</taxon>
        <taxon>Bugulidae</taxon>
        <taxon>Bugula</taxon>
    </lineage>
</organism>
<gene>
    <name evidence="2" type="ORF">EB796_008838</name>
</gene>
<dbReference type="AlphaFoldDB" id="A0A7J7K4J1"/>
<dbReference type="EMBL" id="VXIV02001471">
    <property type="protein sequence ID" value="KAF6032864.1"/>
    <property type="molecule type" value="Genomic_DNA"/>
</dbReference>
<name>A0A7J7K4J1_BUGNE</name>
<comment type="caution">
    <text evidence="2">The sequence shown here is derived from an EMBL/GenBank/DDBJ whole genome shotgun (WGS) entry which is preliminary data.</text>
</comment>
<sequence>MSTTPTVAICIQILSIDIWLLVFYVYARKYLTKILLLSGFPKELVNYCFTKMATLGRVIITMMLSFAFTKLTLGNSNTASFTGSVLKAVESTVANFLFQENAGVDSSCDTYKCPDGK</sequence>
<feature type="transmembrane region" description="Helical" evidence="1">
    <location>
        <begin position="6"/>
        <end position="27"/>
    </location>
</feature>
<keyword evidence="1" id="KW-1133">Transmembrane helix</keyword>
<dbReference type="Proteomes" id="UP000593567">
    <property type="component" value="Unassembled WGS sequence"/>
</dbReference>